<dbReference type="AlphaFoldDB" id="A0A4Y3WW03"/>
<proteinExistence type="predicted"/>
<dbReference type="RefSeq" id="WP_141282884.1">
    <property type="nucleotide sequence ID" value="NZ_BAAARZ010000010.1"/>
</dbReference>
<dbReference type="Proteomes" id="UP000320338">
    <property type="component" value="Unassembled WGS sequence"/>
</dbReference>
<comment type="caution">
    <text evidence="1">The sequence shown here is derived from an EMBL/GenBank/DDBJ whole genome shotgun (WGS) entry which is preliminary data.</text>
</comment>
<keyword evidence="2" id="KW-1185">Reference proteome</keyword>
<evidence type="ECO:0000313" key="2">
    <source>
        <dbReference type="Proteomes" id="UP000320338"/>
    </source>
</evidence>
<evidence type="ECO:0000313" key="1">
    <source>
        <dbReference type="EMBL" id="GEC22944.1"/>
    </source>
</evidence>
<name>A0A4Y3WW03_9PSEU</name>
<dbReference type="OrthoDB" id="3576165at2"/>
<reference evidence="1 2" key="1">
    <citation type="submission" date="2019-06" db="EMBL/GenBank/DDBJ databases">
        <title>Whole genome shotgun sequence of Pseudonocardia hydrocarbonoxydans NBRC 14498.</title>
        <authorList>
            <person name="Hosoyama A."/>
            <person name="Uohara A."/>
            <person name="Ohji S."/>
            <person name="Ichikawa N."/>
        </authorList>
    </citation>
    <scope>NUCLEOTIDE SEQUENCE [LARGE SCALE GENOMIC DNA]</scope>
    <source>
        <strain evidence="1 2">NBRC 14498</strain>
    </source>
</reference>
<evidence type="ECO:0008006" key="3">
    <source>
        <dbReference type="Google" id="ProtNLM"/>
    </source>
</evidence>
<organism evidence="1 2">
    <name type="scientific">Pseudonocardia hydrocarbonoxydans</name>
    <dbReference type="NCBI Taxonomy" id="76726"/>
    <lineage>
        <taxon>Bacteria</taxon>
        <taxon>Bacillati</taxon>
        <taxon>Actinomycetota</taxon>
        <taxon>Actinomycetes</taxon>
        <taxon>Pseudonocardiales</taxon>
        <taxon>Pseudonocardiaceae</taxon>
        <taxon>Pseudonocardia</taxon>
    </lineage>
</organism>
<accession>A0A4Y3WW03</accession>
<protein>
    <recommendedName>
        <fullName evidence="3">Plasmid replication, integration and excision activator</fullName>
    </recommendedName>
</protein>
<sequence length="120" mass="12856">MRRIPVDTTKVAFIGTGKAAARAKYAELSDGTRRRVPDAQDANDDGVPMWVVDVLVDDDDADRAEVIGVKVASYEEPVTAKWQPVRFVNLVALGYVAQGTGRVAYSFTADGIETAAVKAA</sequence>
<gene>
    <name evidence="1" type="ORF">PHY01_52270</name>
</gene>
<dbReference type="EMBL" id="BJNG01000072">
    <property type="protein sequence ID" value="GEC22944.1"/>
    <property type="molecule type" value="Genomic_DNA"/>
</dbReference>